<comment type="caution">
    <text evidence="2">The sequence shown here is derived from an EMBL/GenBank/DDBJ whole genome shotgun (WGS) entry which is preliminary data.</text>
</comment>
<feature type="region of interest" description="Disordered" evidence="1">
    <location>
        <begin position="1"/>
        <end position="42"/>
    </location>
</feature>
<evidence type="ECO:0000313" key="3">
    <source>
        <dbReference type="Proteomes" id="UP001642540"/>
    </source>
</evidence>
<dbReference type="EMBL" id="CAXLJM020000068">
    <property type="protein sequence ID" value="CAL8122903.1"/>
    <property type="molecule type" value="Genomic_DNA"/>
</dbReference>
<sequence>MPAPSSLLGRRFTTMDSTNGNGRVDSVRNSPPSSSNGLAEVSATTSVSTTRFYDEVFTSKLVSESKTMLWEIKDFESVFGQQVEKAMNFEFEVGRLGSMERHLPRRSKWKVMFDGQSDTACSSPALRVLLLSPENKTIFYRLEACVVNGDATEEECGDTRLMCTNTHYQEGQSGCDTSDNLHAFTLGRTEFVSNARKYIDNGSLFLKIVMKVLEDASTH</sequence>
<dbReference type="Proteomes" id="UP001642540">
    <property type="component" value="Unassembled WGS sequence"/>
</dbReference>
<accession>A0ABP1RF05</accession>
<evidence type="ECO:0000256" key="1">
    <source>
        <dbReference type="SAM" id="MobiDB-lite"/>
    </source>
</evidence>
<proteinExistence type="predicted"/>
<feature type="compositionally biased region" description="Polar residues" evidence="1">
    <location>
        <begin position="14"/>
        <end position="37"/>
    </location>
</feature>
<keyword evidence="3" id="KW-1185">Reference proteome</keyword>
<name>A0ABP1RF05_9HEXA</name>
<reference evidence="2 3" key="1">
    <citation type="submission" date="2024-08" db="EMBL/GenBank/DDBJ databases">
        <authorList>
            <person name="Cucini C."/>
            <person name="Frati F."/>
        </authorList>
    </citation>
    <scope>NUCLEOTIDE SEQUENCE [LARGE SCALE GENOMIC DNA]</scope>
</reference>
<gene>
    <name evidence="2" type="ORF">ODALV1_LOCUS20005</name>
</gene>
<evidence type="ECO:0000313" key="2">
    <source>
        <dbReference type="EMBL" id="CAL8122903.1"/>
    </source>
</evidence>
<organism evidence="2 3">
    <name type="scientific">Orchesella dallaii</name>
    <dbReference type="NCBI Taxonomy" id="48710"/>
    <lineage>
        <taxon>Eukaryota</taxon>
        <taxon>Metazoa</taxon>
        <taxon>Ecdysozoa</taxon>
        <taxon>Arthropoda</taxon>
        <taxon>Hexapoda</taxon>
        <taxon>Collembola</taxon>
        <taxon>Entomobryomorpha</taxon>
        <taxon>Entomobryoidea</taxon>
        <taxon>Orchesellidae</taxon>
        <taxon>Orchesellinae</taxon>
        <taxon>Orchesella</taxon>
    </lineage>
</organism>
<protein>
    <submittedName>
        <fullName evidence="2">Uncharacterized protein</fullName>
    </submittedName>
</protein>